<feature type="region of interest" description="Disordered" evidence="2">
    <location>
        <begin position="902"/>
        <end position="926"/>
    </location>
</feature>
<keyword evidence="5" id="KW-1185">Reference proteome</keyword>
<dbReference type="AlphaFoldDB" id="A0A8C6FTD6"/>
<evidence type="ECO:0000256" key="1">
    <source>
        <dbReference type="PROSITE-ProRule" id="PRU00042"/>
    </source>
</evidence>
<dbReference type="GO" id="GO:0006356">
    <property type="term" value="P:regulation of transcription by RNA polymerase I"/>
    <property type="evidence" value="ECO:0007669"/>
    <property type="project" value="TreeGrafter"/>
</dbReference>
<dbReference type="GeneTree" id="ENSGT00390000005844"/>
<dbReference type="Proteomes" id="UP000694544">
    <property type="component" value="Unplaced"/>
</dbReference>
<feature type="domain" description="C2H2-type" evidence="3">
    <location>
        <begin position="687"/>
        <end position="715"/>
    </location>
</feature>
<dbReference type="Gene3D" id="3.30.160.60">
    <property type="entry name" value="Classic Zinc Finger"/>
    <property type="match status" value="2"/>
</dbReference>
<dbReference type="GO" id="GO:0008270">
    <property type="term" value="F:zinc ion binding"/>
    <property type="evidence" value="ECO:0007669"/>
    <property type="project" value="UniProtKB-KW"/>
</dbReference>
<dbReference type="PROSITE" id="PS50157">
    <property type="entry name" value="ZINC_FINGER_C2H2_2"/>
    <property type="match status" value="2"/>
</dbReference>
<dbReference type="InterPro" id="IPR040436">
    <property type="entry name" value="Disconnected-like"/>
</dbReference>
<name>A0A8C6FTD6_MOSMO</name>
<reference evidence="4" key="1">
    <citation type="submission" date="2025-08" db="UniProtKB">
        <authorList>
            <consortium name="Ensembl"/>
        </authorList>
    </citation>
    <scope>IDENTIFICATION</scope>
</reference>
<dbReference type="InterPro" id="IPR013087">
    <property type="entry name" value="Znf_C2H2_type"/>
</dbReference>
<feature type="compositionally biased region" description="Basic and acidic residues" evidence="2">
    <location>
        <begin position="566"/>
        <end position="575"/>
    </location>
</feature>
<keyword evidence="1" id="KW-0479">Metal-binding</keyword>
<accession>A0A8C6FTD6</accession>
<feature type="region of interest" description="Disordered" evidence="2">
    <location>
        <begin position="827"/>
        <end position="847"/>
    </location>
</feature>
<dbReference type="GO" id="GO:0005634">
    <property type="term" value="C:nucleus"/>
    <property type="evidence" value="ECO:0007669"/>
    <property type="project" value="TreeGrafter"/>
</dbReference>
<feature type="compositionally biased region" description="Basic and acidic residues" evidence="2">
    <location>
        <begin position="614"/>
        <end position="627"/>
    </location>
</feature>
<feature type="region of interest" description="Disordered" evidence="2">
    <location>
        <begin position="510"/>
        <end position="628"/>
    </location>
</feature>
<proteinExistence type="predicted"/>
<dbReference type="Ensembl" id="ENSMMST00000031689.1">
    <property type="protein sequence ID" value="ENSMMSP00000028780.1"/>
    <property type="gene ID" value="ENSMMSG00000021558.1"/>
</dbReference>
<keyword evidence="1" id="KW-0863">Zinc-finger</keyword>
<dbReference type="PROSITE" id="PS00028">
    <property type="entry name" value="ZINC_FINGER_C2H2_1"/>
    <property type="match status" value="2"/>
</dbReference>
<dbReference type="InterPro" id="IPR036236">
    <property type="entry name" value="Znf_C2H2_sf"/>
</dbReference>
<feature type="compositionally biased region" description="Basic and acidic residues" evidence="2">
    <location>
        <begin position="526"/>
        <end position="550"/>
    </location>
</feature>
<dbReference type="SMART" id="SM00355">
    <property type="entry name" value="ZnF_C2H2"/>
    <property type="match status" value="5"/>
</dbReference>
<feature type="region of interest" description="Disordered" evidence="2">
    <location>
        <begin position="380"/>
        <end position="405"/>
    </location>
</feature>
<sequence length="926" mass="102814">MRRRPPSWGGRGATRDGDTCQYSLNCAIGCTLNCSCQSFKSGQINHRQCEQCRHGWVAHALSKLRIPAMYPTSQVEIVQSNVVFSISSLVLYGTQAIPVRLKILLDRLFRVLKQDEVLQILHALDWTLQDYIRGYVLIMTSEEEVATLQQFLRFGETKSIAEFMAIQEKEEQSVVIPPSTANVDIRAFIESCSHRNASLPAPVDKGNPSSMHPFENLINNMTIMLPFQFFNPLPPALIGSLPDPYVLEQSQDQSQDPKQEVHGAFPDSSFVTSSSTPFQVEKDPCLNCPDAVTKKEDSTHFSDSSSYSIITKLERTQLSPEAKVKPERNSLGTKKGRVFCTACEKTFYDKGKLKIHYNAVHLKIKHKCTIEGCNMVFSSRRSRNRHSTNPNPRLHMPMNRNNRDKDLRSGLTLAASESTKRPGLGVTPPDCRPLPGYAGAVEDFQSQPTFPSLSHNGVLFPNLKTVQPVLPFYRSPATPAELANTPGMLPSLPLLSSSIPEQLAFNEMPFDTLPKKKSRKSSMPIKIEKETMETADEKRHKDELETRSPRSDGAPEEPHTPTGSSERLRLEEERPCYLGPGIESSGAIHQTPEQATHNSERETGKKSVLNTVPRDAEKDGREPHLTTRVEPCVPFPDYIKLQQHLLAGGLFGALSTQGMAFPCFEDSKEPEHLGQPASVRSKEENRFQCDICKKTFKNACGVKMHQKNMHSREMHTCTVEGCKATFPSRSSRDRHSSNLNLHQKVLPQEVLQSGEDPFRAAYLLKDPAQEAYQEAAFTPQASQMSVIFKGMSRMGSLLYPLAQVHSAGLQSCASGLPSEGTVLDLSTTSSVKSESSSHSSWDSDGASEEGAVLMEDCDGNCDGSGLVPGEDYPLCVLMGKTVHLRQLHKCKVPGCNTMFSSVRSRNRHSQNPNLHRSLTSSPSHLR</sequence>
<feature type="region of interest" description="Disordered" evidence="2">
    <location>
        <begin position="248"/>
        <end position="277"/>
    </location>
</feature>
<protein>
    <recommendedName>
        <fullName evidence="3">C2H2-type domain-containing protein</fullName>
    </recommendedName>
</protein>
<dbReference type="PANTHER" id="PTHR15021">
    <property type="entry name" value="DISCONNECTED-RELATED"/>
    <property type="match status" value="1"/>
</dbReference>
<feature type="compositionally biased region" description="Polar residues" evidence="2">
    <location>
        <begin position="587"/>
        <end position="597"/>
    </location>
</feature>
<feature type="compositionally biased region" description="Low complexity" evidence="2">
    <location>
        <begin position="827"/>
        <end position="844"/>
    </location>
</feature>
<feature type="domain" description="C2H2-type" evidence="3">
    <location>
        <begin position="338"/>
        <end position="366"/>
    </location>
</feature>
<evidence type="ECO:0000259" key="3">
    <source>
        <dbReference type="PROSITE" id="PS50157"/>
    </source>
</evidence>
<keyword evidence="1" id="KW-0862">Zinc</keyword>
<dbReference type="PANTHER" id="PTHR15021:SF1">
    <property type="entry name" value="ZINC FINGER PROTEIN BASONUCLIN-1"/>
    <property type="match status" value="1"/>
</dbReference>
<evidence type="ECO:0000256" key="2">
    <source>
        <dbReference type="SAM" id="MobiDB-lite"/>
    </source>
</evidence>
<evidence type="ECO:0000313" key="4">
    <source>
        <dbReference type="Ensembl" id="ENSMMSP00000028780.1"/>
    </source>
</evidence>
<organism evidence="4 5">
    <name type="scientific">Moschus moschiferus</name>
    <name type="common">Siberian musk deer</name>
    <name type="synonym">Moschus sibiricus</name>
    <dbReference type="NCBI Taxonomy" id="68415"/>
    <lineage>
        <taxon>Eukaryota</taxon>
        <taxon>Metazoa</taxon>
        <taxon>Chordata</taxon>
        <taxon>Craniata</taxon>
        <taxon>Vertebrata</taxon>
        <taxon>Euteleostomi</taxon>
        <taxon>Mammalia</taxon>
        <taxon>Eutheria</taxon>
        <taxon>Laurasiatheria</taxon>
        <taxon>Artiodactyla</taxon>
        <taxon>Ruminantia</taxon>
        <taxon>Pecora</taxon>
        <taxon>Moschidae</taxon>
        <taxon>Moschus</taxon>
    </lineage>
</organism>
<evidence type="ECO:0000313" key="5">
    <source>
        <dbReference type="Proteomes" id="UP000694544"/>
    </source>
</evidence>
<reference evidence="4" key="2">
    <citation type="submission" date="2025-09" db="UniProtKB">
        <authorList>
            <consortium name="Ensembl"/>
        </authorList>
    </citation>
    <scope>IDENTIFICATION</scope>
</reference>
<dbReference type="SUPFAM" id="SSF57667">
    <property type="entry name" value="beta-beta-alpha zinc fingers"/>
    <property type="match status" value="1"/>
</dbReference>